<dbReference type="OrthoDB" id="3047721at2759"/>
<feature type="transmembrane region" description="Helical" evidence="2">
    <location>
        <begin position="20"/>
        <end position="41"/>
    </location>
</feature>
<keyword evidence="2" id="KW-0472">Membrane</keyword>
<dbReference type="AlphaFoldDB" id="A0A067SQ49"/>
<keyword evidence="4" id="KW-1185">Reference proteome</keyword>
<feature type="region of interest" description="Disordered" evidence="1">
    <location>
        <begin position="109"/>
        <end position="156"/>
    </location>
</feature>
<evidence type="ECO:0000313" key="3">
    <source>
        <dbReference type="EMBL" id="KDR72991.1"/>
    </source>
</evidence>
<sequence length="292" mass="31754">MPSVFARDHSLDVTLESEARLISILVGIGIGILLLVSAIIIHGSQLLRKIRRGSYVPGQIANQAEAEKGDHIKAFPPNDTTTSMPRLDLSQHRREPLAARGQRVPAPFIPIRKSSSAPHRPAGVYNDVSRSPFTPTRSSPADRAPHKARQQTKNTPAVPQGIVTAHIAEWNRVADSVVGRHPNAQPLSTRVATQAEIDLISGHVHIPWAFTGKCKSQPMPVKVLKPIIVPTPSPIRTGFSKDIGAIPGGRDVLVTVNNTMKRPHGGKNARRVHRKENMPPAPARLARSDGRF</sequence>
<accession>A0A067SQ49</accession>
<evidence type="ECO:0000256" key="2">
    <source>
        <dbReference type="SAM" id="Phobius"/>
    </source>
</evidence>
<feature type="compositionally biased region" description="Low complexity" evidence="1">
    <location>
        <begin position="129"/>
        <end position="139"/>
    </location>
</feature>
<organism evidence="3 4">
    <name type="scientific">Galerina marginata (strain CBS 339.88)</name>
    <dbReference type="NCBI Taxonomy" id="685588"/>
    <lineage>
        <taxon>Eukaryota</taxon>
        <taxon>Fungi</taxon>
        <taxon>Dikarya</taxon>
        <taxon>Basidiomycota</taxon>
        <taxon>Agaricomycotina</taxon>
        <taxon>Agaricomycetes</taxon>
        <taxon>Agaricomycetidae</taxon>
        <taxon>Agaricales</taxon>
        <taxon>Agaricineae</taxon>
        <taxon>Strophariaceae</taxon>
        <taxon>Galerina</taxon>
    </lineage>
</organism>
<dbReference type="HOGENOM" id="CLU_953301_0_0_1"/>
<dbReference type="Proteomes" id="UP000027222">
    <property type="component" value="Unassembled WGS sequence"/>
</dbReference>
<dbReference type="EMBL" id="KL142387">
    <property type="protein sequence ID" value="KDR72991.1"/>
    <property type="molecule type" value="Genomic_DNA"/>
</dbReference>
<keyword evidence="2" id="KW-0812">Transmembrane</keyword>
<reference evidence="4" key="1">
    <citation type="journal article" date="2014" name="Proc. Natl. Acad. Sci. U.S.A.">
        <title>Extensive sampling of basidiomycete genomes demonstrates inadequacy of the white-rot/brown-rot paradigm for wood decay fungi.</title>
        <authorList>
            <person name="Riley R."/>
            <person name="Salamov A.A."/>
            <person name="Brown D.W."/>
            <person name="Nagy L.G."/>
            <person name="Floudas D."/>
            <person name="Held B.W."/>
            <person name="Levasseur A."/>
            <person name="Lombard V."/>
            <person name="Morin E."/>
            <person name="Otillar R."/>
            <person name="Lindquist E.A."/>
            <person name="Sun H."/>
            <person name="LaButti K.M."/>
            <person name="Schmutz J."/>
            <person name="Jabbour D."/>
            <person name="Luo H."/>
            <person name="Baker S.E."/>
            <person name="Pisabarro A.G."/>
            <person name="Walton J.D."/>
            <person name="Blanchette R.A."/>
            <person name="Henrissat B."/>
            <person name="Martin F."/>
            <person name="Cullen D."/>
            <person name="Hibbett D.S."/>
            <person name="Grigoriev I.V."/>
        </authorList>
    </citation>
    <scope>NUCLEOTIDE SEQUENCE [LARGE SCALE GENOMIC DNA]</scope>
    <source>
        <strain evidence="4">CBS 339.88</strain>
    </source>
</reference>
<proteinExistence type="predicted"/>
<gene>
    <name evidence="3" type="ORF">GALMADRAFT_212963</name>
</gene>
<feature type="region of interest" description="Disordered" evidence="1">
    <location>
        <begin position="259"/>
        <end position="292"/>
    </location>
</feature>
<name>A0A067SQ49_GALM3</name>
<protein>
    <submittedName>
        <fullName evidence="3">Uncharacterized protein</fullName>
    </submittedName>
</protein>
<evidence type="ECO:0000313" key="4">
    <source>
        <dbReference type="Proteomes" id="UP000027222"/>
    </source>
</evidence>
<evidence type="ECO:0000256" key="1">
    <source>
        <dbReference type="SAM" id="MobiDB-lite"/>
    </source>
</evidence>
<feature type="compositionally biased region" description="Basic residues" evidence="1">
    <location>
        <begin position="261"/>
        <end position="274"/>
    </location>
</feature>
<keyword evidence="2" id="KW-1133">Transmembrane helix</keyword>